<dbReference type="GO" id="GO:0005524">
    <property type="term" value="F:ATP binding"/>
    <property type="evidence" value="ECO:0007669"/>
    <property type="project" value="UniProtKB-KW"/>
</dbReference>
<dbReference type="EMBL" id="FPKX01000022">
    <property type="protein sequence ID" value="SFZ97824.1"/>
    <property type="molecule type" value="Genomic_DNA"/>
</dbReference>
<dbReference type="InterPro" id="IPR003846">
    <property type="entry name" value="SelO"/>
</dbReference>
<keyword evidence="5" id="KW-0479">Metal-binding</keyword>
<dbReference type="HAMAP" id="MF_00692">
    <property type="entry name" value="SelO"/>
    <property type="match status" value="1"/>
</dbReference>
<evidence type="ECO:0000256" key="7">
    <source>
        <dbReference type="ARBA" id="ARBA00022840"/>
    </source>
</evidence>
<gene>
    <name evidence="9" type="ORF">MNB_SV-5-1087</name>
</gene>
<comment type="cofactor">
    <cofactor evidence="1">
        <name>Mg(2+)</name>
        <dbReference type="ChEBI" id="CHEBI:18420"/>
    </cofactor>
</comment>
<protein>
    <submittedName>
        <fullName evidence="9">Selenoprotein O and cysteine-containing homologs</fullName>
    </submittedName>
</protein>
<accession>A0A1W1ECS4</accession>
<sequence length="479" mass="55078">MKLNEIKLSNPYLNLPAECYDRVKPAPLVDAHLIHTNKAVANMLDIDEDELKTEAFLKLVNGENELEGSESFAMCYAGHQFGHFVPRLGDGRAINIGTINNLHMQLKGSGPTKYSRSGDGRAVLRSSIREYLMSEAMYGLGIETTRALALIGSKHSVYRQEWESGAIVLRVSSSWVRFGTFEYFAYKKKFKELEALADYAIAESYPHLVDEANKYLHFFTEVVGKTARLMADWQAVGFSHGVMNTDNMSIEGLTIDYGPYAFLDDYDFQFICNHTDTSGRYSFGNQPNVAEWNLRALMNALSPLVNIEKLENIIKHYARLYTQRYLYLMSRKIGLDEVNEEKDLNLFKHMLGTLQSLNVDYTLFFRTLSHYNGDRKELLKLGLLHQPMHDWLDTYDNRLKQNTSTQKERQESMLKVNPKYVLKNYMLQEAIDAAENGDYRVVDDLFKIAQDPYSEHIKFERWAGETPDEFKNKKLSCSS</sequence>
<evidence type="ECO:0000256" key="6">
    <source>
        <dbReference type="ARBA" id="ARBA00022741"/>
    </source>
</evidence>
<evidence type="ECO:0000313" key="9">
    <source>
        <dbReference type="EMBL" id="SFZ97824.1"/>
    </source>
</evidence>
<comment type="similarity">
    <text evidence="2">Belongs to the SELO family.</text>
</comment>
<reference evidence="9" key="1">
    <citation type="submission" date="2016-10" db="EMBL/GenBank/DDBJ databases">
        <authorList>
            <person name="de Groot N.N."/>
        </authorList>
    </citation>
    <scope>NUCLEOTIDE SEQUENCE</scope>
</reference>
<name>A0A1W1ECS4_9ZZZZ</name>
<proteinExistence type="inferred from homology"/>
<dbReference type="PANTHER" id="PTHR32057">
    <property type="entry name" value="PROTEIN ADENYLYLTRANSFERASE SELO, MITOCHONDRIAL"/>
    <property type="match status" value="1"/>
</dbReference>
<keyword evidence="3" id="KW-0808">Transferase</keyword>
<evidence type="ECO:0000256" key="4">
    <source>
        <dbReference type="ARBA" id="ARBA00022695"/>
    </source>
</evidence>
<evidence type="ECO:0000256" key="8">
    <source>
        <dbReference type="ARBA" id="ARBA00022842"/>
    </source>
</evidence>
<keyword evidence="6" id="KW-0547">Nucleotide-binding</keyword>
<keyword evidence="8" id="KW-0460">Magnesium</keyword>
<evidence type="ECO:0000256" key="3">
    <source>
        <dbReference type="ARBA" id="ARBA00022679"/>
    </source>
</evidence>
<dbReference type="NCBIfam" id="NF000658">
    <property type="entry name" value="PRK00029.1"/>
    <property type="match status" value="1"/>
</dbReference>
<keyword evidence="7" id="KW-0067">ATP-binding</keyword>
<evidence type="ECO:0000256" key="2">
    <source>
        <dbReference type="ARBA" id="ARBA00009747"/>
    </source>
</evidence>
<organism evidence="9">
    <name type="scientific">hydrothermal vent metagenome</name>
    <dbReference type="NCBI Taxonomy" id="652676"/>
    <lineage>
        <taxon>unclassified sequences</taxon>
        <taxon>metagenomes</taxon>
        <taxon>ecological metagenomes</taxon>
    </lineage>
</organism>
<evidence type="ECO:0000256" key="1">
    <source>
        <dbReference type="ARBA" id="ARBA00001946"/>
    </source>
</evidence>
<dbReference type="GO" id="GO:0046872">
    <property type="term" value="F:metal ion binding"/>
    <property type="evidence" value="ECO:0007669"/>
    <property type="project" value="UniProtKB-KW"/>
</dbReference>
<dbReference type="Pfam" id="PF02696">
    <property type="entry name" value="SelO"/>
    <property type="match status" value="1"/>
</dbReference>
<dbReference type="PANTHER" id="PTHR32057:SF14">
    <property type="entry name" value="PROTEIN ADENYLYLTRANSFERASE SELO, MITOCHONDRIAL"/>
    <property type="match status" value="1"/>
</dbReference>
<keyword evidence="4" id="KW-0548">Nucleotidyltransferase</keyword>
<dbReference type="AlphaFoldDB" id="A0A1W1ECS4"/>
<evidence type="ECO:0000256" key="5">
    <source>
        <dbReference type="ARBA" id="ARBA00022723"/>
    </source>
</evidence>
<dbReference type="GO" id="GO:0070733">
    <property type="term" value="F:AMPylase activity"/>
    <property type="evidence" value="ECO:0007669"/>
    <property type="project" value="TreeGrafter"/>
</dbReference>